<organism evidence="1 2">
    <name type="scientific">Candidatus Uhrbacteria bacterium CG_4_9_14_3_um_filter_50_9</name>
    <dbReference type="NCBI Taxonomy" id="1975035"/>
    <lineage>
        <taxon>Bacteria</taxon>
        <taxon>Candidatus Uhriibacteriota</taxon>
    </lineage>
</organism>
<dbReference type="InterPro" id="IPR038695">
    <property type="entry name" value="Saro_0823-like_sf"/>
</dbReference>
<dbReference type="Proteomes" id="UP000229385">
    <property type="component" value="Unassembled WGS sequence"/>
</dbReference>
<protein>
    <recommendedName>
        <fullName evidence="3">DUF192 domain-containing protein</fullName>
    </recommendedName>
</protein>
<evidence type="ECO:0008006" key="3">
    <source>
        <dbReference type="Google" id="ProtNLM"/>
    </source>
</evidence>
<dbReference type="Pfam" id="PF02643">
    <property type="entry name" value="DUF192"/>
    <property type="match status" value="1"/>
</dbReference>
<accession>A0A2M7XEW7</accession>
<comment type="caution">
    <text evidence="1">The sequence shown here is derived from an EMBL/GenBank/DDBJ whole genome shotgun (WGS) entry which is preliminary data.</text>
</comment>
<proteinExistence type="predicted"/>
<name>A0A2M7XEW7_9BACT</name>
<reference evidence="2" key="1">
    <citation type="submission" date="2017-09" db="EMBL/GenBank/DDBJ databases">
        <title>Depth-based differentiation of microbial function through sediment-hosted aquifers and enrichment of novel symbionts in the deep terrestrial subsurface.</title>
        <authorList>
            <person name="Probst A.J."/>
            <person name="Ladd B."/>
            <person name="Jarett J.K."/>
            <person name="Geller-Mcgrath D.E."/>
            <person name="Sieber C.M.K."/>
            <person name="Emerson J.B."/>
            <person name="Anantharaman K."/>
            <person name="Thomas B.C."/>
            <person name="Malmstrom R."/>
            <person name="Stieglmeier M."/>
            <person name="Klingl A."/>
            <person name="Woyke T."/>
            <person name="Ryan C.M."/>
            <person name="Banfield J.F."/>
        </authorList>
    </citation>
    <scope>NUCLEOTIDE SEQUENCE [LARGE SCALE GENOMIC DNA]</scope>
</reference>
<dbReference type="EMBL" id="PFWU01000001">
    <property type="protein sequence ID" value="PJA46423.1"/>
    <property type="molecule type" value="Genomic_DNA"/>
</dbReference>
<sequence length="158" mass="17942">MKMRYRLIPVMLMAVGVAIYVYAQTLEPVETLQVEYEALVTLPNGSVVYADVADSTPERTRGLSGREALKPFEGMLFVHDQLEVPNYWMPDMNFSIDIIWLVDDEIVGFSKNAIPEDPAQTYYSPEIPINMVLEVNAGFVEENELIVGDFLDIEFVEE</sequence>
<dbReference type="PANTHER" id="PTHR37953:SF1">
    <property type="entry name" value="UPF0127 PROTEIN MJ1496"/>
    <property type="match status" value="1"/>
</dbReference>
<evidence type="ECO:0000313" key="1">
    <source>
        <dbReference type="EMBL" id="PJA46423.1"/>
    </source>
</evidence>
<gene>
    <name evidence="1" type="ORF">CO174_00210</name>
</gene>
<dbReference type="InterPro" id="IPR003795">
    <property type="entry name" value="DUF192"/>
</dbReference>
<dbReference type="PANTHER" id="PTHR37953">
    <property type="entry name" value="UPF0127 PROTEIN MJ1496"/>
    <property type="match status" value="1"/>
</dbReference>
<dbReference type="Gene3D" id="2.60.120.1140">
    <property type="entry name" value="Protein of unknown function DUF192"/>
    <property type="match status" value="1"/>
</dbReference>
<dbReference type="AlphaFoldDB" id="A0A2M7XEW7"/>
<evidence type="ECO:0000313" key="2">
    <source>
        <dbReference type="Proteomes" id="UP000229385"/>
    </source>
</evidence>